<protein>
    <submittedName>
        <fullName evidence="2">Uncharacterized protein</fullName>
    </submittedName>
</protein>
<dbReference type="AlphaFoldDB" id="A0A0D3HGS0"/>
<dbReference type="HOGENOM" id="CLU_2065271_0_0_1"/>
<dbReference type="PaxDb" id="65489-OBART10G19010.1"/>
<dbReference type="Proteomes" id="UP000026960">
    <property type="component" value="Chromosome 10"/>
</dbReference>
<name>A0A0D3HGS0_9ORYZ</name>
<feature type="region of interest" description="Disordered" evidence="1">
    <location>
        <begin position="1"/>
        <end position="22"/>
    </location>
</feature>
<feature type="compositionally biased region" description="Basic and acidic residues" evidence="1">
    <location>
        <begin position="82"/>
        <end position="95"/>
    </location>
</feature>
<organism evidence="2">
    <name type="scientific">Oryza barthii</name>
    <dbReference type="NCBI Taxonomy" id="65489"/>
    <lineage>
        <taxon>Eukaryota</taxon>
        <taxon>Viridiplantae</taxon>
        <taxon>Streptophyta</taxon>
        <taxon>Embryophyta</taxon>
        <taxon>Tracheophyta</taxon>
        <taxon>Spermatophyta</taxon>
        <taxon>Magnoliopsida</taxon>
        <taxon>Liliopsida</taxon>
        <taxon>Poales</taxon>
        <taxon>Poaceae</taxon>
        <taxon>BOP clade</taxon>
        <taxon>Oryzoideae</taxon>
        <taxon>Oryzeae</taxon>
        <taxon>Oryzinae</taxon>
        <taxon>Oryza</taxon>
    </lineage>
</organism>
<evidence type="ECO:0000313" key="3">
    <source>
        <dbReference type="Proteomes" id="UP000026960"/>
    </source>
</evidence>
<reference evidence="2" key="2">
    <citation type="submission" date="2015-03" db="UniProtKB">
        <authorList>
            <consortium name="EnsemblPlants"/>
        </authorList>
    </citation>
    <scope>IDENTIFICATION</scope>
</reference>
<sequence length="119" mass="13769">MRPGRPSRSAAGDTTRPTAERRWRRELPCRRLSYIASIRVLLQIHEYNNANPWRWQQLSWRNCGGQKIHSKSSPDALISEQGRAEKTGEDKDQRAVRSTRHVSVPGPRYAAARFPDLEY</sequence>
<reference evidence="2" key="1">
    <citation type="journal article" date="2009" name="Rice">
        <title>De Novo Next Generation Sequencing of Plant Genomes.</title>
        <authorList>
            <person name="Rounsley S."/>
            <person name="Marri P.R."/>
            <person name="Yu Y."/>
            <person name="He R."/>
            <person name="Sisneros N."/>
            <person name="Goicoechea J.L."/>
            <person name="Lee S.J."/>
            <person name="Angelova A."/>
            <person name="Kudrna D."/>
            <person name="Luo M."/>
            <person name="Affourtit J."/>
            <person name="Desany B."/>
            <person name="Knight J."/>
            <person name="Niazi F."/>
            <person name="Egholm M."/>
            <person name="Wing R.A."/>
        </authorList>
    </citation>
    <scope>NUCLEOTIDE SEQUENCE [LARGE SCALE GENOMIC DNA]</scope>
    <source>
        <strain evidence="2">cv. IRGC 105608</strain>
    </source>
</reference>
<dbReference type="EnsemblPlants" id="OBART10G19010.1">
    <property type="protein sequence ID" value="OBART10G19010.1"/>
    <property type="gene ID" value="OBART10G19010"/>
</dbReference>
<evidence type="ECO:0000313" key="2">
    <source>
        <dbReference type="EnsemblPlants" id="OBART10G19010.1"/>
    </source>
</evidence>
<accession>A0A0D3HGS0</accession>
<dbReference type="Gramene" id="OBART10G19010.1">
    <property type="protein sequence ID" value="OBART10G19010.1"/>
    <property type="gene ID" value="OBART10G19010"/>
</dbReference>
<proteinExistence type="predicted"/>
<keyword evidence="3" id="KW-1185">Reference proteome</keyword>
<evidence type="ECO:0000256" key="1">
    <source>
        <dbReference type="SAM" id="MobiDB-lite"/>
    </source>
</evidence>
<feature type="region of interest" description="Disordered" evidence="1">
    <location>
        <begin position="65"/>
        <end position="102"/>
    </location>
</feature>